<dbReference type="Gene3D" id="3.30.420.150">
    <property type="entry name" value="Exopolyphosphatase. Domain 2"/>
    <property type="match status" value="1"/>
</dbReference>
<reference evidence="4 5" key="1">
    <citation type="submission" date="2020-03" db="EMBL/GenBank/DDBJ databases">
        <title>Genomic Encyclopedia of Type Strains, Phase IV (KMG-IV): sequencing the most valuable type-strain genomes for metagenomic binning, comparative biology and taxonomic classification.</title>
        <authorList>
            <person name="Goeker M."/>
        </authorList>
    </citation>
    <scope>NUCLEOTIDE SEQUENCE [LARGE SCALE GENOMIC DNA]</scope>
    <source>
        <strain evidence="4 5">DSM 18888</strain>
    </source>
</reference>
<dbReference type="GO" id="GO:0004309">
    <property type="term" value="F:exopolyphosphatase activity"/>
    <property type="evidence" value="ECO:0007669"/>
    <property type="project" value="UniProtKB-EC"/>
</dbReference>
<evidence type="ECO:0000256" key="1">
    <source>
        <dbReference type="SAM" id="Coils"/>
    </source>
</evidence>
<proteinExistence type="predicted"/>
<dbReference type="Proteomes" id="UP000556869">
    <property type="component" value="Unassembled WGS sequence"/>
</dbReference>
<dbReference type="SUPFAM" id="SSF53067">
    <property type="entry name" value="Actin-like ATPase domain"/>
    <property type="match status" value="2"/>
</dbReference>
<evidence type="ECO:0000313" key="5">
    <source>
        <dbReference type="Proteomes" id="UP000556869"/>
    </source>
</evidence>
<evidence type="ECO:0000313" key="4">
    <source>
        <dbReference type="EMBL" id="NJB74504.1"/>
    </source>
</evidence>
<evidence type="ECO:0000256" key="2">
    <source>
        <dbReference type="SAM" id="MobiDB-lite"/>
    </source>
</evidence>
<name>A0ABX0WYW1_9PROT</name>
<sequence>MKHQSPHSNSHRGSSPAGGAAMGGHAVLDGPDKPGMPQPGTAVQVPDGGTKSSRIVDCITAPLYAAIDLGSSNCRLLVARPCNDGFKVIDAFSRVVRLGEGVREKGYLCEAAMDRAIDALRVCAKKLRRHPGAKLRAVATEACRTANNRDEFVRRVFDETGISLDIINPDEESRLALQACSALLDERPYAVVFDIGGGSTEICWIKVDKTGKTQCIETLSMPCGVLCLTERYATVEERRERFEAMRTEIRQRLEEFAKRNCCSDMLDDDKVQMVGTSGTVTTFCGIALGLERYERHKVDGSDLRFDDAERVTELLLRMGSDKRKGHPCIGNQRAELMDAGAAIFAAIRDIWPLATLKVADRGLREGILVDLMRADGHAIDPCDARRHTVSHIPASS</sequence>
<dbReference type="EC" id="3.6.1.40" evidence="4"/>
<dbReference type="Pfam" id="PF02541">
    <property type="entry name" value="Ppx-GppA"/>
    <property type="match status" value="1"/>
</dbReference>
<organism evidence="4 5">
    <name type="scientific">Thalassospira tepidiphila</name>
    <dbReference type="NCBI Taxonomy" id="393657"/>
    <lineage>
        <taxon>Bacteria</taxon>
        <taxon>Pseudomonadati</taxon>
        <taxon>Pseudomonadota</taxon>
        <taxon>Alphaproteobacteria</taxon>
        <taxon>Rhodospirillales</taxon>
        <taxon>Thalassospiraceae</taxon>
        <taxon>Thalassospira</taxon>
    </lineage>
</organism>
<feature type="coiled-coil region" evidence="1">
    <location>
        <begin position="232"/>
        <end position="259"/>
    </location>
</feature>
<evidence type="ECO:0000259" key="3">
    <source>
        <dbReference type="Pfam" id="PF02541"/>
    </source>
</evidence>
<gene>
    <name evidence="4" type="ORF">GGR96_001596</name>
</gene>
<dbReference type="GO" id="GO:0008894">
    <property type="term" value="F:guanosine-5'-triphosphate,3'-diphosphate diphosphatase activity"/>
    <property type="evidence" value="ECO:0007669"/>
    <property type="project" value="UniProtKB-EC"/>
</dbReference>
<keyword evidence="1" id="KW-0175">Coiled coil</keyword>
<dbReference type="InterPro" id="IPR003695">
    <property type="entry name" value="Ppx_GppA_N"/>
</dbReference>
<comment type="caution">
    <text evidence="4">The sequence shown here is derived from an EMBL/GenBank/DDBJ whole genome shotgun (WGS) entry which is preliminary data.</text>
</comment>
<keyword evidence="4" id="KW-0378">Hydrolase</keyword>
<dbReference type="PANTHER" id="PTHR30005">
    <property type="entry name" value="EXOPOLYPHOSPHATASE"/>
    <property type="match status" value="1"/>
</dbReference>
<feature type="region of interest" description="Disordered" evidence="2">
    <location>
        <begin position="1"/>
        <end position="50"/>
    </location>
</feature>
<dbReference type="PANTHER" id="PTHR30005:SF0">
    <property type="entry name" value="RETROGRADE REGULATION PROTEIN 2"/>
    <property type="match status" value="1"/>
</dbReference>
<dbReference type="CDD" id="cd24054">
    <property type="entry name" value="ASKHA_NBD_AaPPX-GppA_MtPPX2-like"/>
    <property type="match status" value="1"/>
</dbReference>
<feature type="compositionally biased region" description="Low complexity" evidence="2">
    <location>
        <begin position="17"/>
        <end position="26"/>
    </location>
</feature>
<feature type="domain" description="Ppx/GppA phosphatase N-terminal" evidence="3">
    <location>
        <begin position="79"/>
        <end position="372"/>
    </location>
</feature>
<dbReference type="EC" id="3.6.1.11" evidence="4"/>
<dbReference type="Gene3D" id="3.30.420.40">
    <property type="match status" value="1"/>
</dbReference>
<protein>
    <submittedName>
        <fullName evidence="4">Exopolyphosphatase/guanosine-5'-triphosphate, 3'-diphosphate pyrophosphatase</fullName>
        <ecNumber evidence="4">3.6.1.11</ecNumber>
        <ecNumber evidence="4">3.6.1.40</ecNumber>
    </submittedName>
</protein>
<accession>A0ABX0WYW1</accession>
<dbReference type="EMBL" id="JAATJD010000002">
    <property type="protein sequence ID" value="NJB74504.1"/>
    <property type="molecule type" value="Genomic_DNA"/>
</dbReference>
<dbReference type="RefSeq" id="WP_245228002.1">
    <property type="nucleotide sequence ID" value="NZ_BAAAEQ010000002.1"/>
</dbReference>
<feature type="compositionally biased region" description="Polar residues" evidence="2">
    <location>
        <begin position="1"/>
        <end position="13"/>
    </location>
</feature>
<dbReference type="InterPro" id="IPR050273">
    <property type="entry name" value="GppA/Ppx_hydrolase"/>
</dbReference>
<keyword evidence="5" id="KW-1185">Reference proteome</keyword>
<dbReference type="InterPro" id="IPR043129">
    <property type="entry name" value="ATPase_NBD"/>
</dbReference>